<dbReference type="AlphaFoldDB" id="A0A918XRY8"/>
<feature type="transmembrane region" description="Helical" evidence="10">
    <location>
        <begin position="21"/>
        <end position="41"/>
    </location>
</feature>
<evidence type="ECO:0000259" key="11">
    <source>
        <dbReference type="Pfam" id="PF01545"/>
    </source>
</evidence>
<dbReference type="GO" id="GO:0015086">
    <property type="term" value="F:cadmium ion transmembrane transporter activity"/>
    <property type="evidence" value="ECO:0007669"/>
    <property type="project" value="TreeGrafter"/>
</dbReference>
<evidence type="ECO:0000313" key="13">
    <source>
        <dbReference type="EMBL" id="GHD51109.1"/>
    </source>
</evidence>
<dbReference type="GO" id="GO:0005886">
    <property type="term" value="C:plasma membrane"/>
    <property type="evidence" value="ECO:0007669"/>
    <property type="project" value="UniProtKB-SubCell"/>
</dbReference>
<reference evidence="13" key="2">
    <citation type="submission" date="2020-09" db="EMBL/GenBank/DDBJ databases">
        <authorList>
            <person name="Sun Q."/>
            <person name="Kim S."/>
        </authorList>
    </citation>
    <scope>NUCLEOTIDE SEQUENCE</scope>
    <source>
        <strain evidence="13">KCTC 42651</strain>
    </source>
</reference>
<dbReference type="SUPFAM" id="SSF161111">
    <property type="entry name" value="Cation efflux protein transmembrane domain-like"/>
    <property type="match status" value="1"/>
</dbReference>
<evidence type="ECO:0000256" key="3">
    <source>
        <dbReference type="ARBA" id="ARBA00022448"/>
    </source>
</evidence>
<dbReference type="GO" id="GO:0006882">
    <property type="term" value="P:intracellular zinc ion homeostasis"/>
    <property type="evidence" value="ECO:0007669"/>
    <property type="project" value="TreeGrafter"/>
</dbReference>
<evidence type="ECO:0000256" key="8">
    <source>
        <dbReference type="ARBA" id="ARBA00068882"/>
    </source>
</evidence>
<keyword evidence="7 10" id="KW-0472">Membrane</keyword>
<dbReference type="NCBIfam" id="TIGR01297">
    <property type="entry name" value="CDF"/>
    <property type="match status" value="1"/>
</dbReference>
<keyword evidence="5 10" id="KW-0812">Transmembrane</keyword>
<evidence type="ECO:0000256" key="2">
    <source>
        <dbReference type="ARBA" id="ARBA00008114"/>
    </source>
</evidence>
<dbReference type="Pfam" id="PF16916">
    <property type="entry name" value="ZT_dimer"/>
    <property type="match status" value="1"/>
</dbReference>
<dbReference type="GO" id="GO:0015093">
    <property type="term" value="F:ferrous iron transmembrane transporter activity"/>
    <property type="evidence" value="ECO:0007669"/>
    <property type="project" value="TreeGrafter"/>
</dbReference>
<evidence type="ECO:0000256" key="4">
    <source>
        <dbReference type="ARBA" id="ARBA00022475"/>
    </source>
</evidence>
<dbReference type="PANTHER" id="PTHR43840:SF41">
    <property type="entry name" value="CATION-EFFLUX PUMP FIEF"/>
    <property type="match status" value="1"/>
</dbReference>
<comment type="similarity">
    <text evidence="2">Belongs to the cation diffusion facilitator (CDF) transporter (TC 2.A.4) family.</text>
</comment>
<evidence type="ECO:0000256" key="6">
    <source>
        <dbReference type="ARBA" id="ARBA00022989"/>
    </source>
</evidence>
<dbReference type="Pfam" id="PF01545">
    <property type="entry name" value="Cation_efflux"/>
    <property type="match status" value="1"/>
</dbReference>
<gene>
    <name evidence="13" type="ORF">GCM10017083_25160</name>
</gene>
<evidence type="ECO:0000256" key="1">
    <source>
        <dbReference type="ARBA" id="ARBA00004651"/>
    </source>
</evidence>
<keyword evidence="6 10" id="KW-1133">Transmembrane helix</keyword>
<feature type="domain" description="Cation efflux protein cytoplasmic" evidence="12">
    <location>
        <begin position="220"/>
        <end position="296"/>
    </location>
</feature>
<dbReference type="InterPro" id="IPR058533">
    <property type="entry name" value="Cation_efflux_TM"/>
</dbReference>
<feature type="region of interest" description="Disordered" evidence="9">
    <location>
        <begin position="296"/>
        <end position="316"/>
    </location>
</feature>
<evidence type="ECO:0000256" key="9">
    <source>
        <dbReference type="SAM" id="MobiDB-lite"/>
    </source>
</evidence>
<sequence>MPAPLDPIADAPRIARLTRRMAVGATAVAAVLIMVKTGAWWTTDSVAMLSSLVDSLLDVGMSLVTLLAVQKAAKPADREHRWGHGKAESLAALSQAAFIGGSAVLVLVECGRRLVDPEPIRHEWIGIATSVFAIVLSLALVAVQSLVIRRTGSLAIAADRAHYSADLVVNAGVIASFLAAGLGGWIWLDPLIAGVIAAWMGRSAWRIGYGAIDLLMDRELPDEERGRIRRIALDHPAVIGVRDLRTRRSGTDTFVQMILVVDGGLTVDQAHRIVDDVEAAVCEAFPSVEVLIHEEPDHLPEERSTARRPGSRHGSV</sequence>
<comment type="subcellular location">
    <subcellularLocation>
        <location evidence="1">Cell membrane</location>
        <topology evidence="1">Multi-pass membrane protein</topology>
    </subcellularLocation>
</comment>
<feature type="compositionally biased region" description="Basic and acidic residues" evidence="9">
    <location>
        <begin position="296"/>
        <end position="305"/>
    </location>
</feature>
<comment type="caution">
    <text evidence="13">The sequence shown here is derived from an EMBL/GenBank/DDBJ whole genome shotgun (WGS) entry which is preliminary data.</text>
</comment>
<dbReference type="RefSeq" id="WP_229837018.1">
    <property type="nucleotide sequence ID" value="NZ_BMZS01000005.1"/>
</dbReference>
<feature type="transmembrane region" description="Helical" evidence="10">
    <location>
        <begin position="124"/>
        <end position="147"/>
    </location>
</feature>
<dbReference type="FunFam" id="3.30.70.1350:FF:000002">
    <property type="entry name" value="Ferrous-iron efflux pump FieF"/>
    <property type="match status" value="1"/>
</dbReference>
<dbReference type="GO" id="GO:0015341">
    <property type="term" value="F:zinc efflux antiporter activity"/>
    <property type="evidence" value="ECO:0007669"/>
    <property type="project" value="TreeGrafter"/>
</dbReference>
<dbReference type="SUPFAM" id="SSF160240">
    <property type="entry name" value="Cation efflux protein cytoplasmic domain-like"/>
    <property type="match status" value="1"/>
</dbReference>
<evidence type="ECO:0000313" key="14">
    <source>
        <dbReference type="Proteomes" id="UP000630353"/>
    </source>
</evidence>
<dbReference type="InterPro" id="IPR002524">
    <property type="entry name" value="Cation_efflux"/>
</dbReference>
<dbReference type="Gene3D" id="1.20.1510.10">
    <property type="entry name" value="Cation efflux protein transmembrane domain"/>
    <property type="match status" value="1"/>
</dbReference>
<keyword evidence="3" id="KW-0813">Transport</keyword>
<accession>A0A918XRY8</accession>
<evidence type="ECO:0000259" key="12">
    <source>
        <dbReference type="Pfam" id="PF16916"/>
    </source>
</evidence>
<evidence type="ECO:0000256" key="7">
    <source>
        <dbReference type="ARBA" id="ARBA00023136"/>
    </source>
</evidence>
<evidence type="ECO:0000256" key="5">
    <source>
        <dbReference type="ARBA" id="ARBA00022692"/>
    </source>
</evidence>
<protein>
    <recommendedName>
        <fullName evidence="8">Protein p34</fullName>
    </recommendedName>
</protein>
<feature type="transmembrane region" description="Helical" evidence="10">
    <location>
        <begin position="47"/>
        <end position="69"/>
    </location>
</feature>
<dbReference type="InterPro" id="IPR027469">
    <property type="entry name" value="Cation_efflux_TMD_sf"/>
</dbReference>
<feature type="transmembrane region" description="Helical" evidence="10">
    <location>
        <begin position="167"/>
        <end position="188"/>
    </location>
</feature>
<name>A0A918XRY8_9PROT</name>
<reference evidence="13" key="1">
    <citation type="journal article" date="2014" name="Int. J. Syst. Evol. Microbiol.">
        <title>Complete genome sequence of Corynebacterium casei LMG S-19264T (=DSM 44701T), isolated from a smear-ripened cheese.</title>
        <authorList>
            <consortium name="US DOE Joint Genome Institute (JGI-PGF)"/>
            <person name="Walter F."/>
            <person name="Albersmeier A."/>
            <person name="Kalinowski J."/>
            <person name="Ruckert C."/>
        </authorList>
    </citation>
    <scope>NUCLEOTIDE SEQUENCE</scope>
    <source>
        <strain evidence="13">KCTC 42651</strain>
    </source>
</reference>
<dbReference type="EMBL" id="BMZS01000005">
    <property type="protein sequence ID" value="GHD51109.1"/>
    <property type="molecule type" value="Genomic_DNA"/>
</dbReference>
<organism evidence="13 14">
    <name type="scientific">Thalassobaculum fulvum</name>
    <dbReference type="NCBI Taxonomy" id="1633335"/>
    <lineage>
        <taxon>Bacteria</taxon>
        <taxon>Pseudomonadati</taxon>
        <taxon>Pseudomonadota</taxon>
        <taxon>Alphaproteobacteria</taxon>
        <taxon>Rhodospirillales</taxon>
        <taxon>Thalassobaculaceae</taxon>
        <taxon>Thalassobaculum</taxon>
    </lineage>
</organism>
<keyword evidence="14" id="KW-1185">Reference proteome</keyword>
<dbReference type="InterPro" id="IPR027470">
    <property type="entry name" value="Cation_efflux_CTD"/>
</dbReference>
<dbReference type="PANTHER" id="PTHR43840">
    <property type="entry name" value="MITOCHONDRIAL METAL TRANSPORTER 1-RELATED"/>
    <property type="match status" value="1"/>
</dbReference>
<dbReference type="InterPro" id="IPR036837">
    <property type="entry name" value="Cation_efflux_CTD_sf"/>
</dbReference>
<feature type="transmembrane region" description="Helical" evidence="10">
    <location>
        <begin position="90"/>
        <end position="108"/>
    </location>
</feature>
<feature type="domain" description="Cation efflux protein transmembrane" evidence="11">
    <location>
        <begin position="25"/>
        <end position="216"/>
    </location>
</feature>
<evidence type="ECO:0000256" key="10">
    <source>
        <dbReference type="SAM" id="Phobius"/>
    </source>
</evidence>
<keyword evidence="4" id="KW-1003">Cell membrane</keyword>
<dbReference type="Gene3D" id="3.30.70.1350">
    <property type="entry name" value="Cation efflux protein, cytoplasmic domain"/>
    <property type="match status" value="1"/>
</dbReference>
<dbReference type="InterPro" id="IPR050291">
    <property type="entry name" value="CDF_Transporter"/>
</dbReference>
<dbReference type="Proteomes" id="UP000630353">
    <property type="component" value="Unassembled WGS sequence"/>
</dbReference>
<proteinExistence type="inferred from homology"/>